<dbReference type="RefSeq" id="WP_194574208.1">
    <property type="nucleotide sequence ID" value="NZ_RDOM01000686.1"/>
</dbReference>
<dbReference type="EMBL" id="RDOM01000686">
    <property type="protein sequence ID" value="MBF4274923.1"/>
    <property type="molecule type" value="Genomic_DNA"/>
</dbReference>
<sequence>MKILVIDDLAENPEHTRTRLLNVLEQRESIEVTMIEPKEEALQENLRSIDEFDLILVDYKFDTAISPIFRTGASLYSLLRDYTKSIPIYLISVLSKYRTNKLGEFDLFVNNEFVEDHRIFKYEIVEHKKLAQCSDFSQFVELLGAPDEVLDDLNSLLRTFFINTSAELNTTDDTVSFSEDLNIRLFHWLVESFLKKEGPLVSREGAALLLGVSTEYFRQILDRFEVAKYRGLFADSNEERWWASTIEDCVLFMEDEEDLLSKHPFKQAASLLLGASSSNEFSECIECDERYPDALGFLRDDENKK</sequence>
<comment type="caution">
    <text evidence="1">The sequence shown here is derived from an EMBL/GenBank/DDBJ whole genome shotgun (WGS) entry which is preliminary data.</text>
</comment>
<organism evidence="1 2">
    <name type="scientific">Vibrio anguillarum</name>
    <name type="common">Listonella anguillarum</name>
    <dbReference type="NCBI Taxonomy" id="55601"/>
    <lineage>
        <taxon>Bacteria</taxon>
        <taxon>Pseudomonadati</taxon>
        <taxon>Pseudomonadota</taxon>
        <taxon>Gammaproteobacteria</taxon>
        <taxon>Vibrionales</taxon>
        <taxon>Vibrionaceae</taxon>
        <taxon>Vibrio</taxon>
    </lineage>
</organism>
<accession>A0ABD4KTQ3</accession>
<feature type="non-terminal residue" evidence="1">
    <location>
        <position position="305"/>
    </location>
</feature>
<gene>
    <name evidence="1" type="ORF">EAY07_23540</name>
</gene>
<evidence type="ECO:0000313" key="2">
    <source>
        <dbReference type="Proteomes" id="UP000722957"/>
    </source>
</evidence>
<name>A0ABD4KTQ3_VIBAN</name>
<reference evidence="1 2" key="1">
    <citation type="journal article" date="2021" name="PeerJ">
        <title>Analysis of 44 Vibrio anguillarum genomes reveals high genetic diversity.</title>
        <authorList>
            <person name="Hansen M.J."/>
            <person name="Dalsgaard I."/>
        </authorList>
    </citation>
    <scope>NUCLEOTIDE SEQUENCE [LARGE SCALE GENOMIC DNA]</scope>
    <source>
        <strain evidence="1 2">17-16730-2A</strain>
    </source>
</reference>
<evidence type="ECO:0000313" key="1">
    <source>
        <dbReference type="EMBL" id="MBF4274923.1"/>
    </source>
</evidence>
<dbReference type="Gene3D" id="3.40.50.2300">
    <property type="match status" value="1"/>
</dbReference>
<dbReference type="AlphaFoldDB" id="A0ABD4KTQ3"/>
<dbReference type="Proteomes" id="UP000722957">
    <property type="component" value="Unassembled WGS sequence"/>
</dbReference>
<protein>
    <submittedName>
        <fullName evidence="1">Response regulator</fullName>
    </submittedName>
</protein>
<proteinExistence type="predicted"/>